<dbReference type="EMBL" id="JAOZYC010000131">
    <property type="protein sequence ID" value="MEB8340341.1"/>
    <property type="molecule type" value="Genomic_DNA"/>
</dbReference>
<accession>A0ABU6F8J7</accession>
<dbReference type="Gene3D" id="3.20.20.140">
    <property type="entry name" value="Metal-dependent hydrolases"/>
    <property type="match status" value="1"/>
</dbReference>
<name>A0ABU6F8J7_9ACTN</name>
<dbReference type="Gene3D" id="2.30.40.10">
    <property type="entry name" value="Urease, subunit C, domain 1"/>
    <property type="match status" value="1"/>
</dbReference>
<evidence type="ECO:0000259" key="1">
    <source>
        <dbReference type="Pfam" id="PF07969"/>
    </source>
</evidence>
<dbReference type="InterPro" id="IPR011059">
    <property type="entry name" value="Metal-dep_hydrolase_composite"/>
</dbReference>
<sequence>MAPAQHHTPADLVLRRARIHTVEPELPHAEALAVRDGRIVWLGDDADADRWTGPDTRVVDAGGRLVLPGFIDAHNHVRLGSDDACVQLSGAASLSEIHDRITAWRERNPDATWIEAEAFDYSALPDGRMPTAADLDPVTGDIPAMVLSYDVHTAWLNTAALDRLGARADRTELPFGVAQTDPETGEPTGFVRDFAVRGLSRDGHRALRDLGVPWASPERQYGRLVRSLDDAIRFGITTVVEPQNSLDDLALFERARAEGRLRSRLVAALFHPRGTSDADLDDFAAATRAYSDERMRLGPLKLYIDDVVEPRTAALLEPYATGCAGHRGETFYPAEEFADLLTKLDARGFQCFVHATGDRGIRTVLDAVERSRAVNGPRDARHQVVHVECLDPADAPRFAELGVVACMQPRHCAPEIAGPGQDWAANVGAGRWHKAWPMRTLDAAGATLAFSSDWNVAEMDPMVGIYTAVTRKPLAGGPAWMPEETVDVATAVHAYTMGSAYANFLEDERGSLSVGKAADFTVLSRDILRAAPEDIPGTVAELVVVAGDVVHEAGQSGICKSGH</sequence>
<dbReference type="SUPFAM" id="SSF51338">
    <property type="entry name" value="Composite domain of metallo-dependent hydrolases"/>
    <property type="match status" value="1"/>
</dbReference>
<organism evidence="2 3">
    <name type="scientific">Streptomyces endophyticus</name>
    <dbReference type="NCBI Taxonomy" id="714166"/>
    <lineage>
        <taxon>Bacteria</taxon>
        <taxon>Bacillati</taxon>
        <taxon>Actinomycetota</taxon>
        <taxon>Actinomycetes</taxon>
        <taxon>Kitasatosporales</taxon>
        <taxon>Streptomycetaceae</taxon>
        <taxon>Streptomyces</taxon>
    </lineage>
</organism>
<comment type="caution">
    <text evidence="2">The sequence shown here is derived from an EMBL/GenBank/DDBJ whole genome shotgun (WGS) entry which is preliminary data.</text>
</comment>
<dbReference type="InterPro" id="IPR033932">
    <property type="entry name" value="YtcJ-like"/>
</dbReference>
<dbReference type="InterPro" id="IPR032466">
    <property type="entry name" value="Metal_Hydrolase"/>
</dbReference>
<evidence type="ECO:0000313" key="3">
    <source>
        <dbReference type="Proteomes" id="UP001354931"/>
    </source>
</evidence>
<protein>
    <submittedName>
        <fullName evidence="2">Amidohydrolase</fullName>
    </submittedName>
</protein>
<dbReference type="PANTHER" id="PTHR22642">
    <property type="entry name" value="IMIDAZOLONEPROPIONASE"/>
    <property type="match status" value="1"/>
</dbReference>
<dbReference type="RefSeq" id="WP_326019194.1">
    <property type="nucleotide sequence ID" value="NZ_JAOZYC010000131.1"/>
</dbReference>
<evidence type="ECO:0000313" key="2">
    <source>
        <dbReference type="EMBL" id="MEB8340341.1"/>
    </source>
</evidence>
<proteinExistence type="predicted"/>
<dbReference type="InterPro" id="IPR013108">
    <property type="entry name" value="Amidohydro_3"/>
</dbReference>
<dbReference type="PANTHER" id="PTHR22642:SF2">
    <property type="entry name" value="PROTEIN LONG AFTER FAR-RED 3"/>
    <property type="match status" value="1"/>
</dbReference>
<dbReference type="Proteomes" id="UP001354931">
    <property type="component" value="Unassembled WGS sequence"/>
</dbReference>
<dbReference type="Pfam" id="PF07969">
    <property type="entry name" value="Amidohydro_3"/>
    <property type="match status" value="1"/>
</dbReference>
<dbReference type="CDD" id="cd01300">
    <property type="entry name" value="YtcJ_like"/>
    <property type="match status" value="1"/>
</dbReference>
<feature type="domain" description="Amidohydrolase 3" evidence="1">
    <location>
        <begin position="57"/>
        <end position="551"/>
    </location>
</feature>
<gene>
    <name evidence="2" type="ORF">OKJ99_22875</name>
</gene>
<dbReference type="SUPFAM" id="SSF51556">
    <property type="entry name" value="Metallo-dependent hydrolases"/>
    <property type="match status" value="1"/>
</dbReference>
<keyword evidence="3" id="KW-1185">Reference proteome</keyword>
<reference evidence="2 3" key="1">
    <citation type="submission" date="2022-10" db="EMBL/GenBank/DDBJ databases">
        <authorList>
            <person name="Xie J."/>
            <person name="Shen N."/>
        </authorList>
    </citation>
    <scope>NUCLEOTIDE SEQUENCE [LARGE SCALE GENOMIC DNA]</scope>
    <source>
        <strain evidence="2 3">YIM65594</strain>
    </source>
</reference>
<dbReference type="Gene3D" id="3.10.310.70">
    <property type="match status" value="1"/>
</dbReference>